<dbReference type="Proteomes" id="UP001524473">
    <property type="component" value="Unassembled WGS sequence"/>
</dbReference>
<feature type="binding site" evidence="7">
    <location>
        <position position="410"/>
    </location>
    <ligand>
        <name>phosphoenolpyruvate</name>
        <dbReference type="ChEBI" id="CHEBI:58702"/>
    </ligand>
</feature>
<evidence type="ECO:0000256" key="7">
    <source>
        <dbReference type="HAMAP-Rule" id="MF_00210"/>
    </source>
</evidence>
<feature type="domain" description="Enolpyruvate transferase" evidence="8">
    <location>
        <begin position="8"/>
        <end position="419"/>
    </location>
</feature>
<dbReference type="RefSeq" id="WP_066866024.1">
    <property type="nucleotide sequence ID" value="NZ_CABKVV010000014.1"/>
</dbReference>
<comment type="similarity">
    <text evidence="2 7">Belongs to the EPSP synthase family.</text>
</comment>
<evidence type="ECO:0000256" key="5">
    <source>
        <dbReference type="ARBA" id="ARBA00023141"/>
    </source>
</evidence>
<evidence type="ECO:0000256" key="6">
    <source>
        <dbReference type="ARBA" id="ARBA00044633"/>
    </source>
</evidence>
<name>A0ABT1S3K8_9FIRM</name>
<evidence type="ECO:0000313" key="10">
    <source>
        <dbReference type="Proteomes" id="UP001524473"/>
    </source>
</evidence>
<comment type="caution">
    <text evidence="9">The sequence shown here is derived from an EMBL/GenBank/DDBJ whole genome shotgun (WGS) entry which is preliminary data.</text>
</comment>
<dbReference type="CDD" id="cd01556">
    <property type="entry name" value="EPSP_synthase"/>
    <property type="match status" value="1"/>
</dbReference>
<dbReference type="InterPro" id="IPR001986">
    <property type="entry name" value="Enolpyruvate_Tfrase_dom"/>
</dbReference>
<protein>
    <recommendedName>
        <fullName evidence="7">3-phosphoshikimate 1-carboxyvinyltransferase</fullName>
        <ecNumber evidence="7">2.5.1.19</ecNumber>
    </recommendedName>
    <alternativeName>
        <fullName evidence="7">5-enolpyruvylshikimate-3-phosphate synthase</fullName>
        <shortName evidence="7">EPSP synthase</shortName>
        <shortName evidence="7">EPSPS</shortName>
    </alternativeName>
</protein>
<comment type="catalytic activity">
    <reaction evidence="6">
        <text>3-phosphoshikimate + phosphoenolpyruvate = 5-O-(1-carboxyvinyl)-3-phosphoshikimate + phosphate</text>
        <dbReference type="Rhea" id="RHEA:21256"/>
        <dbReference type="ChEBI" id="CHEBI:43474"/>
        <dbReference type="ChEBI" id="CHEBI:57701"/>
        <dbReference type="ChEBI" id="CHEBI:58702"/>
        <dbReference type="ChEBI" id="CHEBI:145989"/>
        <dbReference type="EC" id="2.5.1.19"/>
    </reaction>
    <physiologicalReaction direction="left-to-right" evidence="6">
        <dbReference type="Rhea" id="RHEA:21257"/>
    </physiologicalReaction>
</comment>
<feature type="binding site" evidence="7">
    <location>
        <position position="190"/>
    </location>
    <ligand>
        <name>3-phosphoshikimate</name>
        <dbReference type="ChEBI" id="CHEBI:145989"/>
    </ligand>
</feature>
<feature type="active site" description="Proton acceptor" evidence="7">
    <location>
        <position position="311"/>
    </location>
</feature>
<evidence type="ECO:0000256" key="1">
    <source>
        <dbReference type="ARBA" id="ARBA00004811"/>
    </source>
</evidence>
<reference evidence="9 10" key="1">
    <citation type="submission" date="2022-06" db="EMBL/GenBank/DDBJ databases">
        <title>Isolation of gut microbiota from human fecal samples.</title>
        <authorList>
            <person name="Pamer E.G."/>
            <person name="Barat B."/>
            <person name="Waligurski E."/>
            <person name="Medina S."/>
            <person name="Paddock L."/>
            <person name="Mostad J."/>
        </authorList>
    </citation>
    <scope>NUCLEOTIDE SEQUENCE [LARGE SCALE GENOMIC DNA]</scope>
    <source>
        <strain evidence="9 10">DFI.9.73</strain>
    </source>
</reference>
<sequence>MANVIYRKSGLKGILQIPPSKSAAHRAVLCAALSQGNCEIGNLELSDDLTATVNAVKALGGIVSYDKKRKTLLVQSADLGGETAEIDCLESGSTLRFMIPVAAALGVKTTFYGKGRLPQRPLGIYQKLLPEHGVLLQTEGGLPLKMEGKLHAGSYTLPGNVSSQFVTGLLLALPLLEGDSEIVLSSELESKGYVDLTISILADFGVSVIETATGWHIPGGQKYCARRYMVEGDWSQAAFFLCLAALGGGKIQIAGLLESSHQGDRACVSLFERFGLQLAFEDGVLKAWNPNAKQPFGGLKGFAIDVAQIPDMVPALTVCACAAEGETKIYHAERLRLKESDRLAAMAAAMNALGGRVTETEDGLMIKGVPYFSGGRAEGRNDHRIVMALAAAACRSSKEVCVTDAWSVRKSYPGFFEDLRKLGGIADVIDVG</sequence>
<dbReference type="InterPro" id="IPR036968">
    <property type="entry name" value="Enolpyruvate_Tfrase_sf"/>
</dbReference>
<feature type="binding site" evidence="7">
    <location>
        <position position="384"/>
    </location>
    <ligand>
        <name>phosphoenolpyruvate</name>
        <dbReference type="ChEBI" id="CHEBI:58702"/>
    </ligand>
</feature>
<dbReference type="EMBL" id="JANFZH010000054">
    <property type="protein sequence ID" value="MCQ4841531.1"/>
    <property type="molecule type" value="Genomic_DNA"/>
</dbReference>
<feature type="binding site" evidence="7">
    <location>
        <position position="26"/>
    </location>
    <ligand>
        <name>3-phosphoshikimate</name>
        <dbReference type="ChEBI" id="CHEBI:145989"/>
    </ligand>
</feature>
<keyword evidence="5 7" id="KW-0057">Aromatic amino acid biosynthesis</keyword>
<proteinExistence type="inferred from homology"/>
<evidence type="ECO:0000256" key="4">
    <source>
        <dbReference type="ARBA" id="ARBA00022679"/>
    </source>
</evidence>
<dbReference type="PIRSF" id="PIRSF000505">
    <property type="entry name" value="EPSPS"/>
    <property type="match status" value="1"/>
</dbReference>
<accession>A0ABT1S3K8</accession>
<evidence type="ECO:0000259" key="8">
    <source>
        <dbReference type="Pfam" id="PF00275"/>
    </source>
</evidence>
<dbReference type="InterPro" id="IPR023193">
    <property type="entry name" value="EPSP_synthase_CS"/>
</dbReference>
<feature type="binding site" evidence="7">
    <location>
        <position position="21"/>
    </location>
    <ligand>
        <name>3-phosphoshikimate</name>
        <dbReference type="ChEBI" id="CHEBI:145989"/>
    </ligand>
</feature>
<dbReference type="EC" id="2.5.1.19" evidence="7"/>
<comment type="subunit">
    <text evidence="7">Monomer.</text>
</comment>
<dbReference type="HAMAP" id="MF_00210">
    <property type="entry name" value="EPSP_synth"/>
    <property type="match status" value="1"/>
</dbReference>
<evidence type="ECO:0000313" key="9">
    <source>
        <dbReference type="EMBL" id="MCQ4841531.1"/>
    </source>
</evidence>
<feature type="binding site" evidence="7">
    <location>
        <position position="164"/>
    </location>
    <ligand>
        <name>phosphoenolpyruvate</name>
        <dbReference type="ChEBI" id="CHEBI:58702"/>
    </ligand>
</feature>
<dbReference type="Pfam" id="PF00275">
    <property type="entry name" value="EPSP_synthase"/>
    <property type="match status" value="1"/>
</dbReference>
<feature type="binding site" evidence="7">
    <location>
        <position position="21"/>
    </location>
    <ligand>
        <name>phosphoenolpyruvate</name>
        <dbReference type="ChEBI" id="CHEBI:58702"/>
    </ligand>
</feature>
<comment type="pathway">
    <text evidence="1 7">Metabolic intermediate biosynthesis; chorismate biosynthesis; chorismate from D-erythrose 4-phosphate and phosphoenolpyruvate: step 6/7.</text>
</comment>
<feature type="binding site" evidence="7">
    <location>
        <position position="164"/>
    </location>
    <ligand>
        <name>3-phosphoshikimate</name>
        <dbReference type="ChEBI" id="CHEBI:145989"/>
    </ligand>
</feature>
<evidence type="ECO:0000256" key="3">
    <source>
        <dbReference type="ARBA" id="ARBA00022605"/>
    </source>
</evidence>
<comment type="function">
    <text evidence="7">Catalyzes the transfer of the enolpyruvyl moiety of phosphoenolpyruvate (PEP) to the 5-hydroxyl of shikimate-3-phosphate (S3P) to produce enolpyruvyl shikimate-3-phosphate and inorganic phosphate.</text>
</comment>
<gene>
    <name evidence="7 9" type="primary">aroA</name>
    <name evidence="9" type="ORF">NE695_16600</name>
</gene>
<keyword evidence="3 7" id="KW-0028">Amino-acid biosynthesis</keyword>
<dbReference type="PROSITE" id="PS00885">
    <property type="entry name" value="EPSP_SYNTHASE_2"/>
    <property type="match status" value="1"/>
</dbReference>
<keyword evidence="4 7" id="KW-0808">Transferase</keyword>
<feature type="binding site" evidence="7">
    <location>
        <position position="162"/>
    </location>
    <ligand>
        <name>3-phosphoshikimate</name>
        <dbReference type="ChEBI" id="CHEBI:145989"/>
    </ligand>
</feature>
<dbReference type="InterPro" id="IPR006264">
    <property type="entry name" value="EPSP_synthase"/>
</dbReference>
<keyword evidence="7" id="KW-0963">Cytoplasm</keyword>
<feature type="binding site" evidence="7">
    <location>
        <position position="22"/>
    </location>
    <ligand>
        <name>3-phosphoshikimate</name>
        <dbReference type="ChEBI" id="CHEBI:145989"/>
    </ligand>
</feature>
<feature type="binding site" evidence="7">
    <location>
        <position position="311"/>
    </location>
    <ligand>
        <name>3-phosphoshikimate</name>
        <dbReference type="ChEBI" id="CHEBI:145989"/>
    </ligand>
</feature>
<feature type="binding site" evidence="7">
    <location>
        <position position="163"/>
    </location>
    <ligand>
        <name>3-phosphoshikimate</name>
        <dbReference type="ChEBI" id="CHEBI:145989"/>
    </ligand>
</feature>
<comment type="caution">
    <text evidence="7">Lacks conserved residue(s) required for the propagation of feature annotation.</text>
</comment>
<dbReference type="PANTHER" id="PTHR21090">
    <property type="entry name" value="AROM/DEHYDROQUINATE SYNTHASE"/>
    <property type="match status" value="1"/>
</dbReference>
<dbReference type="SUPFAM" id="SSF55205">
    <property type="entry name" value="EPT/RTPC-like"/>
    <property type="match status" value="1"/>
</dbReference>
<feature type="binding site" evidence="7">
    <location>
        <position position="342"/>
    </location>
    <ligand>
        <name>phosphoenolpyruvate</name>
        <dbReference type="ChEBI" id="CHEBI:58702"/>
    </ligand>
</feature>
<dbReference type="NCBIfam" id="TIGR01356">
    <property type="entry name" value="aroA"/>
    <property type="match status" value="1"/>
</dbReference>
<organism evidence="9 10">
    <name type="scientific">Neglectibacter timonensis</name>
    <dbReference type="NCBI Taxonomy" id="1776382"/>
    <lineage>
        <taxon>Bacteria</taxon>
        <taxon>Bacillati</taxon>
        <taxon>Bacillota</taxon>
        <taxon>Clostridia</taxon>
        <taxon>Eubacteriales</taxon>
        <taxon>Oscillospiraceae</taxon>
        <taxon>Neglectibacter</taxon>
    </lineage>
</organism>
<dbReference type="Gene3D" id="3.65.10.10">
    <property type="entry name" value="Enolpyruvate transferase domain"/>
    <property type="match status" value="2"/>
</dbReference>
<comment type="subcellular location">
    <subcellularLocation>
        <location evidence="7">Cytoplasm</location>
    </subcellularLocation>
</comment>
<keyword evidence="10" id="KW-1185">Reference proteome</keyword>
<dbReference type="GeneID" id="90533156"/>
<dbReference type="PANTHER" id="PTHR21090:SF5">
    <property type="entry name" value="PENTAFUNCTIONAL AROM POLYPEPTIDE"/>
    <property type="match status" value="1"/>
</dbReference>
<feature type="binding site" evidence="7">
    <location>
        <position position="92"/>
    </location>
    <ligand>
        <name>phosphoenolpyruvate</name>
        <dbReference type="ChEBI" id="CHEBI:58702"/>
    </ligand>
</feature>
<dbReference type="GO" id="GO:0003866">
    <property type="term" value="F:3-phosphoshikimate 1-carboxyvinyltransferase activity"/>
    <property type="evidence" value="ECO:0007669"/>
    <property type="project" value="UniProtKB-EC"/>
</dbReference>
<feature type="binding site" evidence="7">
    <location>
        <position position="120"/>
    </location>
    <ligand>
        <name>phosphoenolpyruvate</name>
        <dbReference type="ChEBI" id="CHEBI:58702"/>
    </ligand>
</feature>
<evidence type="ECO:0000256" key="2">
    <source>
        <dbReference type="ARBA" id="ARBA00009948"/>
    </source>
</evidence>
<dbReference type="InterPro" id="IPR013792">
    <property type="entry name" value="RNA3'P_cycl/enolpyr_Trfase_a/b"/>
</dbReference>
<feature type="binding site" evidence="7">
    <location>
        <position position="338"/>
    </location>
    <ligand>
        <name>3-phosphoshikimate</name>
        <dbReference type="ChEBI" id="CHEBI:145989"/>
    </ligand>
</feature>